<feature type="region of interest" description="Disordered" evidence="1">
    <location>
        <begin position="33"/>
        <end position="59"/>
    </location>
</feature>
<dbReference type="AlphaFoldDB" id="A0A4R7FJ27"/>
<protein>
    <submittedName>
        <fullName evidence="4">FMN-binding protein</fullName>
    </submittedName>
</protein>
<feature type="chain" id="PRO_5038882952" evidence="2">
    <location>
        <begin position="27"/>
        <end position="137"/>
    </location>
</feature>
<feature type="signal peptide" evidence="2">
    <location>
        <begin position="1"/>
        <end position="26"/>
    </location>
</feature>
<feature type="domain" description="FMN-binding" evidence="3">
    <location>
        <begin position="58"/>
        <end position="136"/>
    </location>
</feature>
<sequence>MTISAQHAARAASAAALAAVAIGALASCSGESASGEAAQTSDASGTWTATGDYATPGGTESVTVRLTAKDGTVTAVDVTGSGDSPNARQYQEAFRSGIAAEVVGKPLATLQVGAVSGSSLTGNGFNAAVEKIRADAA</sequence>
<evidence type="ECO:0000313" key="5">
    <source>
        <dbReference type="Proteomes" id="UP000295344"/>
    </source>
</evidence>
<dbReference type="RefSeq" id="WP_246018161.1">
    <property type="nucleotide sequence ID" value="NZ_BAAARP010000001.1"/>
</dbReference>
<dbReference type="SMART" id="SM00900">
    <property type="entry name" value="FMN_bind"/>
    <property type="match status" value="1"/>
</dbReference>
<evidence type="ECO:0000313" key="4">
    <source>
        <dbReference type="EMBL" id="TDS75872.1"/>
    </source>
</evidence>
<dbReference type="GO" id="GO:0016020">
    <property type="term" value="C:membrane"/>
    <property type="evidence" value="ECO:0007669"/>
    <property type="project" value="InterPro"/>
</dbReference>
<evidence type="ECO:0000259" key="3">
    <source>
        <dbReference type="SMART" id="SM00900"/>
    </source>
</evidence>
<feature type="compositionally biased region" description="Polar residues" evidence="1">
    <location>
        <begin position="39"/>
        <end position="49"/>
    </location>
</feature>
<keyword evidence="2" id="KW-0732">Signal</keyword>
<gene>
    <name evidence="4" type="ORF">CLV52_2981</name>
</gene>
<reference evidence="4 5" key="1">
    <citation type="submission" date="2019-03" db="EMBL/GenBank/DDBJ databases">
        <title>Genomic Encyclopedia of Archaeal and Bacterial Type Strains, Phase II (KMG-II): from individual species to whole genera.</title>
        <authorList>
            <person name="Goeker M."/>
        </authorList>
    </citation>
    <scope>NUCLEOTIDE SEQUENCE [LARGE SCALE GENOMIC DNA]</scope>
    <source>
        <strain evidence="4 5">DSM 24782</strain>
    </source>
</reference>
<dbReference type="GO" id="GO:0010181">
    <property type="term" value="F:FMN binding"/>
    <property type="evidence" value="ECO:0007669"/>
    <property type="project" value="InterPro"/>
</dbReference>
<comment type="caution">
    <text evidence="4">The sequence shown here is derived from an EMBL/GenBank/DDBJ whole genome shotgun (WGS) entry which is preliminary data.</text>
</comment>
<evidence type="ECO:0000256" key="1">
    <source>
        <dbReference type="SAM" id="MobiDB-lite"/>
    </source>
</evidence>
<keyword evidence="5" id="KW-1185">Reference proteome</keyword>
<proteinExistence type="predicted"/>
<dbReference type="InterPro" id="IPR007329">
    <property type="entry name" value="FMN-bd"/>
</dbReference>
<evidence type="ECO:0000256" key="2">
    <source>
        <dbReference type="SAM" id="SignalP"/>
    </source>
</evidence>
<dbReference type="Pfam" id="PF04205">
    <property type="entry name" value="FMN_bind"/>
    <property type="match status" value="1"/>
</dbReference>
<organism evidence="4 5">
    <name type="scientific">Amnibacterium kyonggiense</name>
    <dbReference type="NCBI Taxonomy" id="595671"/>
    <lineage>
        <taxon>Bacteria</taxon>
        <taxon>Bacillati</taxon>
        <taxon>Actinomycetota</taxon>
        <taxon>Actinomycetes</taxon>
        <taxon>Micrococcales</taxon>
        <taxon>Microbacteriaceae</taxon>
        <taxon>Amnibacterium</taxon>
    </lineage>
</organism>
<dbReference type="EMBL" id="SOAM01000003">
    <property type="protein sequence ID" value="TDS75872.1"/>
    <property type="molecule type" value="Genomic_DNA"/>
</dbReference>
<dbReference type="Proteomes" id="UP000295344">
    <property type="component" value="Unassembled WGS sequence"/>
</dbReference>
<accession>A0A4R7FJ27</accession>
<name>A0A4R7FJ27_9MICO</name>